<dbReference type="EMBL" id="KN837162">
    <property type="protein sequence ID" value="KIJ38198.1"/>
    <property type="molecule type" value="Genomic_DNA"/>
</dbReference>
<sequence length="141" mass="15662">MAPQTRRQAQTTPATLQSDTPSTLVTTNRPQTRGNTGNFRYQNAVFSITAQRPTTTRQRTIAGKGKAPKPPTKAAETRAHKQQEKKRKQRLACNEHEAIANDLAFDDELPHQAEVNQPLHNNPIPSQPLLQNPTATPQQPD</sequence>
<accession>A0A0C9U5C4</accession>
<protein>
    <submittedName>
        <fullName evidence="2">Uncharacterized protein</fullName>
    </submittedName>
</protein>
<proteinExistence type="predicted"/>
<keyword evidence="3" id="KW-1185">Reference proteome</keyword>
<feature type="compositionally biased region" description="Low complexity" evidence="1">
    <location>
        <begin position="48"/>
        <end position="65"/>
    </location>
</feature>
<dbReference type="HOGENOM" id="CLU_1826539_0_0_1"/>
<evidence type="ECO:0000313" key="2">
    <source>
        <dbReference type="EMBL" id="KIJ38198.1"/>
    </source>
</evidence>
<feature type="compositionally biased region" description="Polar residues" evidence="1">
    <location>
        <begin position="16"/>
        <end position="46"/>
    </location>
</feature>
<gene>
    <name evidence="2" type="ORF">M422DRAFT_259104</name>
</gene>
<feature type="region of interest" description="Disordered" evidence="1">
    <location>
        <begin position="1"/>
        <end position="91"/>
    </location>
</feature>
<feature type="compositionally biased region" description="Low complexity" evidence="1">
    <location>
        <begin position="1"/>
        <end position="15"/>
    </location>
</feature>
<organism evidence="2 3">
    <name type="scientific">Sphaerobolus stellatus (strain SS14)</name>
    <dbReference type="NCBI Taxonomy" id="990650"/>
    <lineage>
        <taxon>Eukaryota</taxon>
        <taxon>Fungi</taxon>
        <taxon>Dikarya</taxon>
        <taxon>Basidiomycota</taxon>
        <taxon>Agaricomycotina</taxon>
        <taxon>Agaricomycetes</taxon>
        <taxon>Phallomycetidae</taxon>
        <taxon>Geastrales</taxon>
        <taxon>Sphaerobolaceae</taxon>
        <taxon>Sphaerobolus</taxon>
    </lineage>
</organism>
<feature type="compositionally biased region" description="Polar residues" evidence="1">
    <location>
        <begin position="114"/>
        <end position="141"/>
    </location>
</feature>
<dbReference type="Proteomes" id="UP000054279">
    <property type="component" value="Unassembled WGS sequence"/>
</dbReference>
<dbReference type="AlphaFoldDB" id="A0A0C9U5C4"/>
<name>A0A0C9U5C4_SPHS4</name>
<evidence type="ECO:0000313" key="3">
    <source>
        <dbReference type="Proteomes" id="UP000054279"/>
    </source>
</evidence>
<reference evidence="2 3" key="1">
    <citation type="submission" date="2014-06" db="EMBL/GenBank/DDBJ databases">
        <title>Evolutionary Origins and Diversification of the Mycorrhizal Mutualists.</title>
        <authorList>
            <consortium name="DOE Joint Genome Institute"/>
            <consortium name="Mycorrhizal Genomics Consortium"/>
            <person name="Kohler A."/>
            <person name="Kuo A."/>
            <person name="Nagy L.G."/>
            <person name="Floudas D."/>
            <person name="Copeland A."/>
            <person name="Barry K.W."/>
            <person name="Cichocki N."/>
            <person name="Veneault-Fourrey C."/>
            <person name="LaButti K."/>
            <person name="Lindquist E.A."/>
            <person name="Lipzen A."/>
            <person name="Lundell T."/>
            <person name="Morin E."/>
            <person name="Murat C."/>
            <person name="Riley R."/>
            <person name="Ohm R."/>
            <person name="Sun H."/>
            <person name="Tunlid A."/>
            <person name="Henrissat B."/>
            <person name="Grigoriev I.V."/>
            <person name="Hibbett D.S."/>
            <person name="Martin F."/>
        </authorList>
    </citation>
    <scope>NUCLEOTIDE SEQUENCE [LARGE SCALE GENOMIC DNA]</scope>
    <source>
        <strain evidence="2 3">SS14</strain>
    </source>
</reference>
<feature type="region of interest" description="Disordered" evidence="1">
    <location>
        <begin position="106"/>
        <end position="141"/>
    </location>
</feature>
<evidence type="ECO:0000256" key="1">
    <source>
        <dbReference type="SAM" id="MobiDB-lite"/>
    </source>
</evidence>